<gene>
    <name evidence="4" type="ORF">BBJ29_005711</name>
    <name evidence="3" type="ORF">BBP00_00008340</name>
</gene>
<feature type="region of interest" description="Disordered" evidence="1">
    <location>
        <begin position="117"/>
        <end position="156"/>
    </location>
</feature>
<dbReference type="InterPro" id="IPR036871">
    <property type="entry name" value="PX_dom_sf"/>
</dbReference>
<evidence type="ECO:0000313" key="4">
    <source>
        <dbReference type="EMBL" id="RLN56047.1"/>
    </source>
</evidence>
<evidence type="ECO:0000256" key="1">
    <source>
        <dbReference type="SAM" id="MobiDB-lite"/>
    </source>
</evidence>
<dbReference type="OrthoDB" id="63267at2759"/>
<sequence>MATLSVLITGFGVVRDGSTTDCVVFLGTVQQGTGSSWTVYRPYEAFQRLSQQLSMIFGSAVPNCPPRAFDLRFPESLEKARVDLSMWMMQLLQHPPIFQSHVFVDFVSVDANVPPSGLQSTASGAATGGRENIGDLDMDEMFDSTTDDDPRSHDELHDDDVRDLVYCTVWLGMN</sequence>
<dbReference type="SUPFAM" id="SSF64268">
    <property type="entry name" value="PX domain"/>
    <property type="match status" value="1"/>
</dbReference>
<dbReference type="SMART" id="SM00312">
    <property type="entry name" value="PX"/>
    <property type="match status" value="1"/>
</dbReference>
<feature type="domain" description="PX" evidence="2">
    <location>
        <begin position="1"/>
        <end position="114"/>
    </location>
</feature>
<dbReference type="AlphaFoldDB" id="A0A3F2RFL3"/>
<accession>A0A3F2RFL3</accession>
<dbReference type="CDD" id="cd06093">
    <property type="entry name" value="PX_domain"/>
    <property type="match status" value="1"/>
</dbReference>
<reference evidence="5 6" key="1">
    <citation type="submission" date="2018-07" db="EMBL/GenBank/DDBJ databases">
        <title>Genome sequencing of oomycete isolates from Chile give support for New Zealand origin for Phytophthora kernoviae and make available the first Nothophytophthora sp. genome.</title>
        <authorList>
            <person name="Studholme D.J."/>
            <person name="Sanfuentes E."/>
            <person name="Panda P."/>
            <person name="Hill R."/>
            <person name="Sambles C."/>
            <person name="Grant M."/>
            <person name="Williams N.M."/>
            <person name="Mcdougal R.L."/>
        </authorList>
    </citation>
    <scope>NUCLEOTIDE SEQUENCE [LARGE SCALE GENOMIC DNA]</scope>
    <source>
        <strain evidence="3">Chile6</strain>
        <strain evidence="4">Chile7</strain>
    </source>
</reference>
<proteinExistence type="predicted"/>
<dbReference type="GO" id="GO:0035091">
    <property type="term" value="F:phosphatidylinositol binding"/>
    <property type="evidence" value="ECO:0007669"/>
    <property type="project" value="InterPro"/>
</dbReference>
<dbReference type="Gene3D" id="3.30.1520.10">
    <property type="entry name" value="Phox-like domain"/>
    <property type="match status" value="1"/>
</dbReference>
<dbReference type="Pfam" id="PF00787">
    <property type="entry name" value="PX"/>
    <property type="match status" value="1"/>
</dbReference>
<protein>
    <recommendedName>
        <fullName evidence="2">PX domain-containing protein</fullName>
    </recommendedName>
</protein>
<dbReference type="Proteomes" id="UP000284657">
    <property type="component" value="Unassembled WGS sequence"/>
</dbReference>
<evidence type="ECO:0000313" key="3">
    <source>
        <dbReference type="EMBL" id="RLN55773.1"/>
    </source>
</evidence>
<name>A0A3F2RFL3_9STRA</name>
<evidence type="ECO:0000259" key="2">
    <source>
        <dbReference type="PROSITE" id="PS50195"/>
    </source>
</evidence>
<organism evidence="3 5">
    <name type="scientific">Phytophthora kernoviae</name>
    <dbReference type="NCBI Taxonomy" id="325452"/>
    <lineage>
        <taxon>Eukaryota</taxon>
        <taxon>Sar</taxon>
        <taxon>Stramenopiles</taxon>
        <taxon>Oomycota</taxon>
        <taxon>Peronosporomycetes</taxon>
        <taxon>Peronosporales</taxon>
        <taxon>Peronosporaceae</taxon>
        <taxon>Phytophthora</taxon>
    </lineage>
</organism>
<dbReference type="EMBL" id="MBAD02001297">
    <property type="protein sequence ID" value="RLN56047.1"/>
    <property type="molecule type" value="Genomic_DNA"/>
</dbReference>
<dbReference type="PROSITE" id="PS50195">
    <property type="entry name" value="PX"/>
    <property type="match status" value="1"/>
</dbReference>
<evidence type="ECO:0000313" key="6">
    <source>
        <dbReference type="Proteomes" id="UP000284657"/>
    </source>
</evidence>
<dbReference type="InterPro" id="IPR001683">
    <property type="entry name" value="PX_dom"/>
</dbReference>
<evidence type="ECO:0000313" key="5">
    <source>
        <dbReference type="Proteomes" id="UP000277300"/>
    </source>
</evidence>
<dbReference type="EMBL" id="MBDO02000412">
    <property type="protein sequence ID" value="RLN55773.1"/>
    <property type="molecule type" value="Genomic_DNA"/>
</dbReference>
<feature type="compositionally biased region" description="Acidic residues" evidence="1">
    <location>
        <begin position="134"/>
        <end position="147"/>
    </location>
</feature>
<comment type="caution">
    <text evidence="3">The sequence shown here is derived from an EMBL/GenBank/DDBJ whole genome shotgun (WGS) entry which is preliminary data.</text>
</comment>
<dbReference type="Proteomes" id="UP000277300">
    <property type="component" value="Unassembled WGS sequence"/>
</dbReference>